<dbReference type="PANTHER" id="PTHR42904:SF6">
    <property type="entry name" value="NAD-CAPPED RNA HYDROLASE NUDT12"/>
    <property type="match status" value="1"/>
</dbReference>
<dbReference type="InterPro" id="IPR015375">
    <property type="entry name" value="NADH_PPase-like_N"/>
</dbReference>
<organism evidence="11 12">
    <name type="scientific">Pseudokineococcus basanitobsidens</name>
    <dbReference type="NCBI Taxonomy" id="1926649"/>
    <lineage>
        <taxon>Bacteria</taxon>
        <taxon>Bacillati</taxon>
        <taxon>Actinomycetota</taxon>
        <taxon>Actinomycetes</taxon>
        <taxon>Kineosporiales</taxon>
        <taxon>Kineosporiaceae</taxon>
        <taxon>Pseudokineococcus</taxon>
    </lineage>
</organism>
<dbReference type="InterPro" id="IPR015376">
    <property type="entry name" value="Znr_NADH_PPase"/>
</dbReference>
<keyword evidence="12" id="KW-1185">Reference proteome</keyword>
<protein>
    <recommendedName>
        <fullName evidence="4">NAD(+) diphosphatase</fullName>
        <ecNumber evidence="4">3.6.1.22</ecNumber>
    </recommendedName>
</protein>
<evidence type="ECO:0000259" key="10">
    <source>
        <dbReference type="PROSITE" id="PS51462"/>
    </source>
</evidence>
<evidence type="ECO:0000313" key="12">
    <source>
        <dbReference type="Proteomes" id="UP001387100"/>
    </source>
</evidence>
<dbReference type="InterPro" id="IPR050241">
    <property type="entry name" value="NAD-cap_RNA_hydrolase_NudC"/>
</dbReference>
<dbReference type="Gene3D" id="3.90.79.10">
    <property type="entry name" value="Nucleoside Triphosphate Pyrophosphohydrolase"/>
    <property type="match status" value="1"/>
</dbReference>
<name>A0ABU8RIR4_9ACTN</name>
<comment type="similarity">
    <text evidence="3">Belongs to the Nudix hydrolase family. NudC subfamily.</text>
</comment>
<evidence type="ECO:0000256" key="1">
    <source>
        <dbReference type="ARBA" id="ARBA00001946"/>
    </source>
</evidence>
<keyword evidence="6 11" id="KW-0378">Hydrolase</keyword>
<dbReference type="GO" id="GO:0016787">
    <property type="term" value="F:hydrolase activity"/>
    <property type="evidence" value="ECO:0007669"/>
    <property type="project" value="UniProtKB-KW"/>
</dbReference>
<keyword evidence="5" id="KW-0479">Metal-binding</keyword>
<dbReference type="RefSeq" id="WP_339574278.1">
    <property type="nucleotide sequence ID" value="NZ_JBBIAA010000004.1"/>
</dbReference>
<dbReference type="Gene3D" id="3.90.79.20">
    <property type="match status" value="1"/>
</dbReference>
<evidence type="ECO:0000256" key="2">
    <source>
        <dbReference type="ARBA" id="ARBA00001947"/>
    </source>
</evidence>
<comment type="cofactor">
    <cofactor evidence="2">
        <name>Zn(2+)</name>
        <dbReference type="ChEBI" id="CHEBI:29105"/>
    </cofactor>
</comment>
<dbReference type="PANTHER" id="PTHR42904">
    <property type="entry name" value="NUDIX HYDROLASE, NUDC SUBFAMILY"/>
    <property type="match status" value="1"/>
</dbReference>
<dbReference type="InterPro" id="IPR049734">
    <property type="entry name" value="NudC-like_C"/>
</dbReference>
<dbReference type="EC" id="3.6.1.22" evidence="4"/>
<keyword evidence="8" id="KW-0520">NAD</keyword>
<sequence length="316" mass="34207">MTLRSLLLSRSAVDRDGERRTRPDLLAELWAAESTRVLRVRPDGSAPVRPREGGGAALQLVPARAVAAAPPQDAVVLYLGREADGTSHVAVEVPAEPAVGAGPSARPDDERWSGLRDVAPDLDDRDAGLLVEAVGVLNWHRVHPHCPRCGARTTVTSSGWTRTCPVDGSEHYPRTDPAVIMAVVDPDDRVLLAHNALWPQGRYSALAGFVEPGEPLEAAVRREVAEEVGVVVGEVTYQGSQPWPFPASLMLGFRARATTADIRVDDVEISAARWFTRPELAEAVRTGEVLLPPSTSIALRLVEDWYGEELPARPSW</sequence>
<comment type="catalytic activity">
    <reaction evidence="9">
        <text>a 5'-end NAD(+)-phospho-ribonucleoside in mRNA + H2O = a 5'-end phospho-adenosine-phospho-ribonucleoside in mRNA + beta-nicotinamide D-ribonucleotide + 2 H(+)</text>
        <dbReference type="Rhea" id="RHEA:60876"/>
        <dbReference type="Rhea" id="RHEA-COMP:15698"/>
        <dbReference type="Rhea" id="RHEA-COMP:15719"/>
        <dbReference type="ChEBI" id="CHEBI:14649"/>
        <dbReference type="ChEBI" id="CHEBI:15377"/>
        <dbReference type="ChEBI" id="CHEBI:15378"/>
        <dbReference type="ChEBI" id="CHEBI:144029"/>
        <dbReference type="ChEBI" id="CHEBI:144051"/>
    </reaction>
    <physiologicalReaction direction="left-to-right" evidence="9">
        <dbReference type="Rhea" id="RHEA:60877"/>
    </physiologicalReaction>
</comment>
<keyword evidence="7" id="KW-0460">Magnesium</keyword>
<dbReference type="Proteomes" id="UP001387100">
    <property type="component" value="Unassembled WGS sequence"/>
</dbReference>
<evidence type="ECO:0000256" key="7">
    <source>
        <dbReference type="ARBA" id="ARBA00022842"/>
    </source>
</evidence>
<evidence type="ECO:0000256" key="3">
    <source>
        <dbReference type="ARBA" id="ARBA00009595"/>
    </source>
</evidence>
<dbReference type="Pfam" id="PF09297">
    <property type="entry name" value="Zn_ribbon_NUD"/>
    <property type="match status" value="1"/>
</dbReference>
<proteinExistence type="inferred from homology"/>
<evidence type="ECO:0000256" key="9">
    <source>
        <dbReference type="ARBA" id="ARBA00023679"/>
    </source>
</evidence>
<dbReference type="Pfam" id="PF09296">
    <property type="entry name" value="NUDIX-like"/>
    <property type="match status" value="1"/>
</dbReference>
<evidence type="ECO:0000256" key="6">
    <source>
        <dbReference type="ARBA" id="ARBA00022801"/>
    </source>
</evidence>
<evidence type="ECO:0000256" key="5">
    <source>
        <dbReference type="ARBA" id="ARBA00022723"/>
    </source>
</evidence>
<evidence type="ECO:0000256" key="8">
    <source>
        <dbReference type="ARBA" id="ARBA00023027"/>
    </source>
</evidence>
<dbReference type="InterPro" id="IPR000086">
    <property type="entry name" value="NUDIX_hydrolase_dom"/>
</dbReference>
<evidence type="ECO:0000313" key="11">
    <source>
        <dbReference type="EMBL" id="MEJ5944898.1"/>
    </source>
</evidence>
<reference evidence="11 12" key="1">
    <citation type="journal article" date="2017" name="Int. J. Syst. Evol. Microbiol.">
        <title>Pseudokineococcus basanitobsidens sp. nov., isolated from volcanic rock.</title>
        <authorList>
            <person name="Lee D.W."/>
            <person name="Park M.Y."/>
            <person name="Kim J.J."/>
            <person name="Kim B.S."/>
        </authorList>
    </citation>
    <scope>NUCLEOTIDE SEQUENCE [LARGE SCALE GENOMIC DNA]</scope>
    <source>
        <strain evidence="11 12">DSM 103726</strain>
    </source>
</reference>
<evidence type="ECO:0000256" key="4">
    <source>
        <dbReference type="ARBA" id="ARBA00012381"/>
    </source>
</evidence>
<dbReference type="CDD" id="cd03429">
    <property type="entry name" value="NUDIX_NADH_pyrophosphatase_Nudt13"/>
    <property type="match status" value="1"/>
</dbReference>
<dbReference type="InterPro" id="IPR015797">
    <property type="entry name" value="NUDIX_hydrolase-like_dom_sf"/>
</dbReference>
<dbReference type="Pfam" id="PF00293">
    <property type="entry name" value="NUDIX"/>
    <property type="match status" value="1"/>
</dbReference>
<dbReference type="InterPro" id="IPR020084">
    <property type="entry name" value="NUDIX_hydrolase_CS"/>
</dbReference>
<feature type="domain" description="Nudix hydrolase" evidence="10">
    <location>
        <begin position="173"/>
        <end position="297"/>
    </location>
</feature>
<dbReference type="PROSITE" id="PS51462">
    <property type="entry name" value="NUDIX"/>
    <property type="match status" value="1"/>
</dbReference>
<dbReference type="SUPFAM" id="SSF55811">
    <property type="entry name" value="Nudix"/>
    <property type="match status" value="1"/>
</dbReference>
<gene>
    <name evidence="11" type="primary">nudC</name>
    <name evidence="11" type="ORF">WDZ17_06270</name>
</gene>
<dbReference type="PROSITE" id="PS00893">
    <property type="entry name" value="NUDIX_BOX"/>
    <property type="match status" value="1"/>
</dbReference>
<accession>A0ABU8RIR4</accession>
<comment type="cofactor">
    <cofactor evidence="1">
        <name>Mg(2+)</name>
        <dbReference type="ChEBI" id="CHEBI:18420"/>
    </cofactor>
</comment>
<dbReference type="EMBL" id="JBBIAA010000004">
    <property type="protein sequence ID" value="MEJ5944898.1"/>
    <property type="molecule type" value="Genomic_DNA"/>
</dbReference>
<dbReference type="NCBIfam" id="NF001299">
    <property type="entry name" value="PRK00241.1"/>
    <property type="match status" value="1"/>
</dbReference>
<comment type="caution">
    <text evidence="11">The sequence shown here is derived from an EMBL/GenBank/DDBJ whole genome shotgun (WGS) entry which is preliminary data.</text>
</comment>